<keyword evidence="3" id="KW-1185">Reference proteome</keyword>
<accession>A0ABY6NRJ7</accession>
<feature type="transmembrane region" description="Helical" evidence="1">
    <location>
        <begin position="171"/>
        <end position="189"/>
    </location>
</feature>
<gene>
    <name evidence="2" type="ORF">JRG66_15195</name>
</gene>
<protein>
    <submittedName>
        <fullName evidence="2">Uncharacterized protein</fullName>
    </submittedName>
</protein>
<keyword evidence="1" id="KW-0472">Membrane</keyword>
<keyword evidence="1" id="KW-1133">Transmembrane helix</keyword>
<dbReference type="EMBL" id="CP069620">
    <property type="protein sequence ID" value="UZH55271.1"/>
    <property type="molecule type" value="Genomic_DNA"/>
</dbReference>
<dbReference type="RefSeq" id="WP_265163622.1">
    <property type="nucleotide sequence ID" value="NZ_CP069620.1"/>
</dbReference>
<name>A0ABY6NRJ7_9FLAO</name>
<proteinExistence type="predicted"/>
<evidence type="ECO:0000256" key="1">
    <source>
        <dbReference type="SAM" id="Phobius"/>
    </source>
</evidence>
<keyword evidence="1" id="KW-0812">Transmembrane</keyword>
<evidence type="ECO:0000313" key="3">
    <source>
        <dbReference type="Proteomes" id="UP001163981"/>
    </source>
</evidence>
<dbReference type="Proteomes" id="UP001163981">
    <property type="component" value="Chromosome"/>
</dbReference>
<evidence type="ECO:0000313" key="2">
    <source>
        <dbReference type="EMBL" id="UZH55271.1"/>
    </source>
</evidence>
<organism evidence="2 3">
    <name type="scientific">Salinimicrobium tongyeongense</name>
    <dbReference type="NCBI Taxonomy" id="2809707"/>
    <lineage>
        <taxon>Bacteria</taxon>
        <taxon>Pseudomonadati</taxon>
        <taxon>Bacteroidota</taxon>
        <taxon>Flavobacteriia</taxon>
        <taxon>Flavobacteriales</taxon>
        <taxon>Flavobacteriaceae</taxon>
        <taxon>Salinimicrobium</taxon>
    </lineage>
</organism>
<sequence>MLLERVNLQRKMELLRRKEMKEQQVLEEVRKILTREENSEEEILRRISEGHSEDNFENELEFDLLETNRIFHENQIKKICIDFRLRFLDTHYFKGELPAEAIKAVQEAEKKHQTSLKGFKMLAPAKYFRLENADDPMLFAPLGNGYHYLLHKWGTDMHPLRKLMMWPLKNLENLLIFCFLASFLLTFGIREIFFSQFRESSQFLILYMYSFKSTVALIFFYGISLGKNFSSGNWNSKFYNA</sequence>
<feature type="transmembrane region" description="Helical" evidence="1">
    <location>
        <begin position="201"/>
        <end position="223"/>
    </location>
</feature>
<reference evidence="2" key="1">
    <citation type="submission" date="2021-02" db="EMBL/GenBank/DDBJ databases">
        <title>Salinimicrobium sp. nov. isolated from seawater in Tongyeong, Republic of Korea.</title>
        <authorList>
            <person name="Lee S.-J."/>
        </authorList>
    </citation>
    <scope>NUCLEOTIDE SEQUENCE</scope>
    <source>
        <strain evidence="2">HN-2-9-2</strain>
    </source>
</reference>